<dbReference type="AlphaFoldDB" id="A0A930Y0X4"/>
<accession>A0A930Y0X4</accession>
<evidence type="ECO:0000313" key="3">
    <source>
        <dbReference type="EMBL" id="MBF2734755.1"/>
    </source>
</evidence>
<evidence type="ECO:0000256" key="1">
    <source>
        <dbReference type="SAM" id="MobiDB-lite"/>
    </source>
</evidence>
<feature type="chain" id="PRO_5037118967" description="DUF4124 domain-containing protein" evidence="2">
    <location>
        <begin position="30"/>
        <end position="157"/>
    </location>
</feature>
<feature type="signal peptide" evidence="2">
    <location>
        <begin position="1"/>
        <end position="29"/>
    </location>
</feature>
<protein>
    <recommendedName>
        <fullName evidence="5">DUF4124 domain-containing protein</fullName>
    </recommendedName>
</protein>
<dbReference type="EMBL" id="JADHEI010000028">
    <property type="protein sequence ID" value="MBF2734755.1"/>
    <property type="molecule type" value="Genomic_DNA"/>
</dbReference>
<evidence type="ECO:0000313" key="4">
    <source>
        <dbReference type="Proteomes" id="UP000604381"/>
    </source>
</evidence>
<proteinExistence type="predicted"/>
<keyword evidence="2" id="KW-0732">Signal</keyword>
<reference evidence="3" key="1">
    <citation type="submission" date="2020-10" db="EMBL/GenBank/DDBJ databases">
        <title>An improved Amphimedon queenslandica hologenome assembly reveals how three proteobacterial symbionts can extend the metabolic phenotypic of their marine sponge host.</title>
        <authorList>
            <person name="Degnan B."/>
            <person name="Degnan S."/>
            <person name="Xiang X."/>
        </authorList>
    </citation>
    <scope>NUCLEOTIDE SEQUENCE</scope>
    <source>
        <strain evidence="3">AqS2</strain>
    </source>
</reference>
<evidence type="ECO:0000256" key="2">
    <source>
        <dbReference type="SAM" id="SignalP"/>
    </source>
</evidence>
<dbReference type="Proteomes" id="UP000604381">
    <property type="component" value="Unassembled WGS sequence"/>
</dbReference>
<feature type="region of interest" description="Disordered" evidence="1">
    <location>
        <begin position="54"/>
        <end position="98"/>
    </location>
</feature>
<feature type="compositionally biased region" description="Low complexity" evidence="1">
    <location>
        <begin position="66"/>
        <end position="78"/>
    </location>
</feature>
<keyword evidence="4" id="KW-1185">Reference proteome</keyword>
<organism evidence="3 4">
    <name type="scientific">Candidatus Amphirhobacter heronislandensis</name>
    <dbReference type="NCBI Taxonomy" id="1732024"/>
    <lineage>
        <taxon>Bacteria</taxon>
        <taxon>Pseudomonadati</taxon>
        <taxon>Pseudomonadota</taxon>
        <taxon>Gammaproteobacteria</taxon>
        <taxon>Candidatus Tethybacterales</taxon>
        <taxon>Candidatus Tethybacteraceae</taxon>
        <taxon>Candidatus Amphirhobacter</taxon>
    </lineage>
</organism>
<gene>
    <name evidence="3" type="ORF">ISN26_01465</name>
</gene>
<sequence>MPYFISSRTATAALALALLAALLPAAAPAQWYICKRDDSPIEIKTNRLMQGHACREVDSAGNPVRSSSQPQQQQQQSSANGSGKQDSGPAQARADSVRARILIREHNRELLAFQEARDKRARLTRQEDAELYEYYSLKMESHGINVRAIKEELARLQ</sequence>
<comment type="caution">
    <text evidence="3">The sequence shown here is derived from an EMBL/GenBank/DDBJ whole genome shotgun (WGS) entry which is preliminary data.</text>
</comment>
<evidence type="ECO:0008006" key="5">
    <source>
        <dbReference type="Google" id="ProtNLM"/>
    </source>
</evidence>
<name>A0A930Y0X4_9GAMM</name>